<feature type="compositionally biased region" description="Polar residues" evidence="6">
    <location>
        <begin position="249"/>
        <end position="259"/>
    </location>
</feature>
<evidence type="ECO:0000256" key="4">
    <source>
        <dbReference type="ARBA" id="ARBA00023163"/>
    </source>
</evidence>
<evidence type="ECO:0000256" key="6">
    <source>
        <dbReference type="SAM" id="MobiDB-lite"/>
    </source>
</evidence>
<feature type="region of interest" description="Disordered" evidence="6">
    <location>
        <begin position="2136"/>
        <end position="2155"/>
    </location>
</feature>
<feature type="compositionally biased region" description="Low complexity" evidence="6">
    <location>
        <begin position="390"/>
        <end position="404"/>
    </location>
</feature>
<dbReference type="GO" id="GO:0006351">
    <property type="term" value="P:DNA-templated transcription"/>
    <property type="evidence" value="ECO:0007669"/>
    <property type="project" value="InterPro"/>
</dbReference>
<dbReference type="InterPro" id="IPR007219">
    <property type="entry name" value="XnlR_reg_dom"/>
</dbReference>
<keyword evidence="3" id="KW-0238">DNA-binding</keyword>
<dbReference type="PROSITE" id="PS50048">
    <property type="entry name" value="ZN2_CY6_FUNGAL_2"/>
    <property type="match status" value="1"/>
</dbReference>
<dbReference type="GO" id="GO:0000978">
    <property type="term" value="F:RNA polymerase II cis-regulatory region sequence-specific DNA binding"/>
    <property type="evidence" value="ECO:0007669"/>
    <property type="project" value="TreeGrafter"/>
</dbReference>
<feature type="region of interest" description="Disordered" evidence="6">
    <location>
        <begin position="803"/>
        <end position="827"/>
    </location>
</feature>
<evidence type="ECO:0000256" key="1">
    <source>
        <dbReference type="ARBA" id="ARBA00022723"/>
    </source>
</evidence>
<evidence type="ECO:0000313" key="9">
    <source>
        <dbReference type="Proteomes" id="UP000658997"/>
    </source>
</evidence>
<feature type="region of interest" description="Disordered" evidence="6">
    <location>
        <begin position="246"/>
        <end position="330"/>
    </location>
</feature>
<dbReference type="PANTHER" id="PTHR47424">
    <property type="entry name" value="REGULATORY PROTEIN GAL4"/>
    <property type="match status" value="1"/>
</dbReference>
<feature type="region of interest" description="Disordered" evidence="6">
    <location>
        <begin position="1315"/>
        <end position="1357"/>
    </location>
</feature>
<keyword evidence="2" id="KW-0805">Transcription regulation</keyword>
<dbReference type="GO" id="GO:0000981">
    <property type="term" value="F:DNA-binding transcription factor activity, RNA polymerase II-specific"/>
    <property type="evidence" value="ECO:0007669"/>
    <property type="project" value="InterPro"/>
</dbReference>
<dbReference type="InterPro" id="IPR001138">
    <property type="entry name" value="Zn2Cys6_DnaBD"/>
</dbReference>
<feature type="compositionally biased region" description="Low complexity" evidence="6">
    <location>
        <begin position="75"/>
        <end position="88"/>
    </location>
</feature>
<feature type="domain" description="Zn(2)-C6 fungal-type" evidence="7">
    <location>
        <begin position="1211"/>
        <end position="1243"/>
    </location>
</feature>
<feature type="region of interest" description="Disordered" evidence="6">
    <location>
        <begin position="464"/>
        <end position="527"/>
    </location>
</feature>
<accession>A0A8H8QKN3</accession>
<feature type="region of interest" description="Disordered" evidence="6">
    <location>
        <begin position="358"/>
        <end position="447"/>
    </location>
</feature>
<evidence type="ECO:0000256" key="3">
    <source>
        <dbReference type="ARBA" id="ARBA00023125"/>
    </source>
</evidence>
<feature type="compositionally biased region" description="Basic and acidic residues" evidence="6">
    <location>
        <begin position="746"/>
        <end position="757"/>
    </location>
</feature>
<protein>
    <submittedName>
        <fullName evidence="8">Related to lactose regulatory protein</fullName>
    </submittedName>
</protein>
<feature type="compositionally biased region" description="Polar residues" evidence="6">
    <location>
        <begin position="1273"/>
        <end position="1289"/>
    </location>
</feature>
<feature type="compositionally biased region" description="Low complexity" evidence="6">
    <location>
        <begin position="426"/>
        <end position="447"/>
    </location>
</feature>
<feature type="compositionally biased region" description="Polar residues" evidence="6">
    <location>
        <begin position="320"/>
        <end position="330"/>
    </location>
</feature>
<dbReference type="CDD" id="cd00067">
    <property type="entry name" value="GAL4"/>
    <property type="match status" value="1"/>
</dbReference>
<organism evidence="8 9">
    <name type="scientific">Ustilago bromivora</name>
    <dbReference type="NCBI Taxonomy" id="307758"/>
    <lineage>
        <taxon>Eukaryota</taxon>
        <taxon>Fungi</taxon>
        <taxon>Dikarya</taxon>
        <taxon>Basidiomycota</taxon>
        <taxon>Ustilaginomycotina</taxon>
        <taxon>Ustilaginomycetes</taxon>
        <taxon>Ustilaginales</taxon>
        <taxon>Ustilaginaceae</taxon>
        <taxon>Ustilago</taxon>
    </lineage>
</organism>
<evidence type="ECO:0000259" key="7">
    <source>
        <dbReference type="PROSITE" id="PS50048"/>
    </source>
</evidence>
<dbReference type="InterPro" id="IPR051127">
    <property type="entry name" value="Fungal_SecMet_Regulators"/>
</dbReference>
<dbReference type="Gene3D" id="4.10.240.10">
    <property type="entry name" value="Zn(2)-C6 fungal-type DNA-binding domain"/>
    <property type="match status" value="1"/>
</dbReference>
<dbReference type="SMART" id="SM00066">
    <property type="entry name" value="GAL4"/>
    <property type="match status" value="1"/>
</dbReference>
<comment type="caution">
    <text evidence="8">The sequence shown here is derived from an EMBL/GenBank/DDBJ whole genome shotgun (WGS) entry which is preliminary data.</text>
</comment>
<feature type="compositionally biased region" description="Acidic residues" evidence="6">
    <location>
        <begin position="1346"/>
        <end position="1356"/>
    </location>
</feature>
<keyword evidence="9" id="KW-1185">Reference proteome</keyword>
<feature type="region of interest" description="Disordered" evidence="6">
    <location>
        <begin position="1"/>
        <end position="33"/>
    </location>
</feature>
<keyword evidence="5" id="KW-0539">Nucleus</keyword>
<dbReference type="Pfam" id="PF00172">
    <property type="entry name" value="Zn_clus"/>
    <property type="match status" value="1"/>
</dbReference>
<sequence>MAIPLHVPAPQHHPRFIMSGHSPKSSAQHGLYSPFSSSTSLPSQYTNSCALTILKGHAEHPINAHAPIHHKHNPSKASKASTAPSHPSRFAASFTSLRSASKALPTGFDSSVNVHTLSDHGILLPFLDRPSEVKELIFDTKANEALMYRLCRVFGGNPDRPLLRGQDERWDEMLELLIELDRPLLDDEDWLVRLESLVMERSPELWAQLARCLGAEGLTLRSLGQPSSFRFDSWALSSQYSRPACDNDSPLSAVSSQDDQGAARDQQSLSVSVEPLEELPPSYSEQPAGKLQNSTLREAASPSLSPSPSPSFLAPDFASRSSDTLGSQASFKGDLFPMSAGGGGEDSAMTGSLEDIMEEPSSNTDANPPSALRRRSQSGKFAGLRISALSSSSPPASRRTSTASDTLSAAGRWESSGSPLPTGAMSPASLVPMSPVVSPSPDTSTSFSKHRRLSTMIKHNNITHPQQEQQQQQHHHHHHHHHRRSSDFDMDASASPKFPVSHRRRGVSEAGHSVCAHSSDSKPRRRAESFARSFAELKSPSEHLEQLRAEHAKVEADRLAEHTRRISLKDTASASAPAAPTTCGLGLHRDCAGSSLLDPSSTSLMGAKAQRPSIGRICVGSVGSRGAASSTGSTSPPIPGLLPDGRTRHPSGSCGSRDLSESIAAFRATMGLSISPSPSERHYFNADDGCSDAGKSTDSATRKRKGSGGAELPKPTSKTADTAEAKILRKASSTNTEEQQKAQFEQPKHMQELESRNKASGASGSGLALGGGFSLAKSGANFRRQSHDSTPCTQSVWRSSFARRDVTRTRGGEPYSYRPPPAVHRRPGGFVSLAQEYERARHGRRASESVFSIHSNALDSSPSSSIAGSDIAGFDGATGARNHRRSSEEPVPRLELLLAGHSHGDEGKMSKSATTPDIVKGDPTPKAGPATSGGGITPRASFASCSTHLAGDQQQGYPFPKLLSRVAAPLASEDVKMEAAAARGKDIPLSPATPLSPLQACTSHRSPPPSAGGNSGQKSPRSPSIVFPISPNPSISRAREFQKALDTPRCQTAFQHIRSITNPSTADSIRELITSTERSRMPDETLLEEVARRLGLVDYEKARSVGGRDAEDADIVLAEEGYAEKWEAFADLSDLDSISSPPPPTSFANMGFIKADNQPSYAHGPVHINPNEPQPGQFAFLPYSNSGFDNIHPSELAKPGTSDGRSKVARACTECKSRKMRCDGGLPFCGRCITHSRTKSCAYVDPPKRSPITRQYVSSLEAQLEEAKRKIAQLQTTEARPATNTTHNKSMTDKPAAPNALSRRHAQPLMHNRSLTGEHDSHACRFAKPPPSPSKKHPRSSTNGFVDDDDDNNDAADDMHAAMPLADAKKEADALGGGNFVSLTSCNAALQIASQLSLGRKAGASANLAGHQTGPSAAAKAGAIHVSCEGLASASASSSSAMQFQKPILPDNVDFATWHSESQRFAAELLESFFEFHLPFYPIIHPATFRAQLQGTVCPPQSPAWPMLVNMVFALGAFERRVSADEADVDTLFYSRANRLFNAVLFDKAEIISVQALTLMANYCQKKNHFSSAWMVLGIALRMAISMGLYSEAALQARDMPAFDKEFGRRLWYTLFTMEADTCVSMARPNALLSINADVAPPQNVDETAMSPTSDELPAQVSEATMSSTLAVHAKFASEISMPLQARLIKGPNPSIEEVRAFDLKTEEFVDHLPDYMDDGYTGPRPASFSVATARLRWRCNNFRMVIFRPFLLSNAVAAAAAGSCGAPRPVLPPAVKQAIALCRRMASNNIRSISCFWQSHPHNQAMAWHAIYFLTQSALVPLVSLLDEPTNEEAREWVNLLQTCIRLLVDMGHITPIGAKCKEAIETLAGGLLRESMDDDDCESMLLYKWMSEAQTNNAAQGSTAQVDPFIWSSHLIAASSHGSDEASFHGVVAHPTDPSLTMSLDSAFSDGMSVAAFDFARGIDASPTGDHRSSLAGSIDAWATATARPTTASQWSENGSSSLPDRELLNRERIDHWFGLQASHPGSAGRHNEHGAASTMFGTSEPGLSHAAAAGPATQSHQPATRGLDWHTAAADPSNWWNVQYKHPETLPSNSFMFTQWDVHNNNNNNNAGAQQSHEQQHTNVYAAAGHVHHHVHGHPHPHNHAHSQQHLF</sequence>
<evidence type="ECO:0000256" key="2">
    <source>
        <dbReference type="ARBA" id="ARBA00023015"/>
    </source>
</evidence>
<evidence type="ECO:0000256" key="5">
    <source>
        <dbReference type="ARBA" id="ARBA00023242"/>
    </source>
</evidence>
<proteinExistence type="predicted"/>
<keyword evidence="4" id="KW-0804">Transcription</keyword>
<dbReference type="Pfam" id="PF04082">
    <property type="entry name" value="Fungal_trans"/>
    <property type="match status" value="1"/>
</dbReference>
<gene>
    <name evidence="8" type="ORF">UBRO2_01129</name>
</gene>
<dbReference type="CDD" id="cd12148">
    <property type="entry name" value="fungal_TF_MHR"/>
    <property type="match status" value="1"/>
</dbReference>
<reference evidence="8" key="1">
    <citation type="submission" date="2018-08" db="EMBL/GenBank/DDBJ databases">
        <authorList>
            <person name="Guldener U."/>
        </authorList>
    </citation>
    <scope>NUCLEOTIDE SEQUENCE</scope>
    <source>
        <strain evidence="8">UB2</strain>
    </source>
</reference>
<dbReference type="SUPFAM" id="SSF57701">
    <property type="entry name" value="Zn2/Cys6 DNA-binding domain"/>
    <property type="match status" value="1"/>
</dbReference>
<feature type="compositionally biased region" description="Basic residues" evidence="6">
    <location>
        <begin position="473"/>
        <end position="484"/>
    </location>
</feature>
<name>A0A8H8QKN3_9BASI</name>
<dbReference type="PROSITE" id="PS00463">
    <property type="entry name" value="ZN2_CY6_FUNGAL_1"/>
    <property type="match status" value="1"/>
</dbReference>
<feature type="region of interest" description="Disordered" evidence="6">
    <location>
        <begin position="902"/>
        <end position="939"/>
    </location>
</feature>
<dbReference type="GO" id="GO:0008270">
    <property type="term" value="F:zinc ion binding"/>
    <property type="evidence" value="ECO:0007669"/>
    <property type="project" value="InterPro"/>
</dbReference>
<feature type="compositionally biased region" description="Low complexity" evidence="6">
    <location>
        <begin position="268"/>
        <end position="282"/>
    </location>
</feature>
<feature type="region of interest" description="Disordered" evidence="6">
    <location>
        <begin position="66"/>
        <end position="88"/>
    </location>
</feature>
<evidence type="ECO:0000313" key="8">
    <source>
        <dbReference type="EMBL" id="SYW75974.1"/>
    </source>
</evidence>
<dbReference type="PANTHER" id="PTHR47424:SF3">
    <property type="entry name" value="REGULATORY PROTEIN GAL4"/>
    <property type="match status" value="1"/>
</dbReference>
<feature type="compositionally biased region" description="Polar residues" evidence="6">
    <location>
        <begin position="731"/>
        <end position="743"/>
    </location>
</feature>
<dbReference type="Proteomes" id="UP000658997">
    <property type="component" value="Unassembled WGS sequence"/>
</dbReference>
<dbReference type="InterPro" id="IPR036864">
    <property type="entry name" value="Zn2-C6_fun-type_DNA-bd_sf"/>
</dbReference>
<keyword evidence="1" id="KW-0479">Metal-binding</keyword>
<feature type="compositionally biased region" description="Low complexity" evidence="6">
    <location>
        <begin position="299"/>
        <end position="319"/>
    </location>
</feature>
<dbReference type="SMART" id="SM00906">
    <property type="entry name" value="Fungal_trans"/>
    <property type="match status" value="1"/>
</dbReference>
<feature type="region of interest" description="Disordered" evidence="6">
    <location>
        <begin position="625"/>
        <end position="658"/>
    </location>
</feature>
<feature type="region of interest" description="Disordered" evidence="6">
    <location>
        <begin position="1271"/>
        <end position="1298"/>
    </location>
</feature>
<feature type="region of interest" description="Disordered" evidence="6">
    <location>
        <begin position="674"/>
        <end position="765"/>
    </location>
</feature>
<feature type="region of interest" description="Disordered" evidence="6">
    <location>
        <begin position="986"/>
        <end position="1032"/>
    </location>
</feature>
<dbReference type="EMBL" id="ULHB01000013">
    <property type="protein sequence ID" value="SYW75974.1"/>
    <property type="molecule type" value="Genomic_DNA"/>
</dbReference>
<feature type="compositionally biased region" description="Low complexity" evidence="6">
    <location>
        <begin position="625"/>
        <end position="635"/>
    </location>
</feature>
<dbReference type="GO" id="GO:0000435">
    <property type="term" value="P:positive regulation of transcription from RNA polymerase II promoter by galactose"/>
    <property type="evidence" value="ECO:0007669"/>
    <property type="project" value="TreeGrafter"/>
</dbReference>
<dbReference type="GO" id="GO:0005634">
    <property type="term" value="C:nucleus"/>
    <property type="evidence" value="ECO:0007669"/>
    <property type="project" value="TreeGrafter"/>
</dbReference>